<accession>Q9PTG7</accession>
<dbReference type="GO" id="GO:0034245">
    <property type="term" value="C:mitochondrial DNA-directed RNA polymerase complex"/>
    <property type="evidence" value="ECO:0000318"/>
    <property type="project" value="GO_Central"/>
</dbReference>
<dbReference type="PANTHER" id="PTHR10102:SF0">
    <property type="entry name" value="DNA-DIRECTED RNA POLYMERASE, MITOCHONDRIAL"/>
    <property type="match status" value="1"/>
</dbReference>
<reference evidence="16" key="1">
    <citation type="submission" date="1999-11" db="EMBL/GenBank/DDBJ databases">
        <title>Mitochondrial RNA polymerase from Xenopus laevis.</title>
        <authorList>
            <person name="Carrodeguas J.A."/>
            <person name="Bogenhagen D.F."/>
        </authorList>
    </citation>
    <scope>NUCLEOTIDE SEQUENCE</scope>
</reference>
<comment type="subunit">
    <text evidence="11">Homodimer. Component of the mitochondrial transcription initiation complex, composed at least of TFB2M, TFAM and POLRMT. In this complex TFAM recruits POLRMT to the promoter whereas TFB2M induces structural changes in POLRMT to enable promoter opening and trapping of the DNA non-template strand. Upon metabolic stress, forms a complex composed of FOXO3, SIRT3 and mitochondrial RNA polymerase POLRMT; the complex is recruited to mtDNA in a SIRT3-dependent manner. Also forms a complex composed of FOXO3, SIRT3, TFAM and POLRMT. Interacts with TFB1M and TFB2M, leading to the stimulation of transcription. Interacts with TEFM. Interacts with MTRES1.</text>
</comment>
<dbReference type="FunFam" id="1.10.1320.10:FF:000002">
    <property type="entry name" value="DNA-directed RNA polymerase"/>
    <property type="match status" value="1"/>
</dbReference>
<dbReference type="InterPro" id="IPR002885">
    <property type="entry name" value="PPR_rpt"/>
</dbReference>
<keyword evidence="5 13" id="KW-0548">Nucleotidyltransferase</keyword>
<evidence type="ECO:0000256" key="7">
    <source>
        <dbReference type="ARBA" id="ARBA00023128"/>
    </source>
</evidence>
<comment type="subcellular location">
    <subcellularLocation>
        <location evidence="1">Mitochondrion</location>
    </subcellularLocation>
</comment>
<evidence type="ECO:0000256" key="4">
    <source>
        <dbReference type="ARBA" id="ARBA00022679"/>
    </source>
</evidence>
<comment type="function">
    <text evidence="10">DNA-dependent RNA polymerase catalyzes the transcription of mitochondrial DNA into RNA using the four ribonucleoside triphosphates as substrates. Component of the mitochondrial transcription initiation complex, composed at least of TFB2M, TFAM and POLRMT that is required for basal transcription of mitochondrial DNA. In this complex, TFAM recruits POLRMT to a specific promoter whereas TFB2M induces structural changes in POLRMT to enable promoter opening and trapping of the DNA non-template strand. Has DNA primase activity. Catalyzes the synthesis of short RNA primers that are necessary for the initiation of lagging-strand DNA synthesis from the origin of light-strand DNA replication (OriL).</text>
</comment>
<evidence type="ECO:0000313" key="19">
    <source>
        <dbReference type="RefSeq" id="NP_001080987.1"/>
    </source>
</evidence>
<evidence type="ECO:0000256" key="10">
    <source>
        <dbReference type="ARBA" id="ARBA00057821"/>
    </source>
</evidence>
<keyword evidence="3 13" id="KW-0240">DNA-directed RNA polymerase</keyword>
<evidence type="ECO:0000256" key="13">
    <source>
        <dbReference type="RuleBase" id="RU003805"/>
    </source>
</evidence>
<organism evidence="16">
    <name type="scientific">Xenopus laevis</name>
    <name type="common">African clawed frog</name>
    <dbReference type="NCBI Taxonomy" id="8355"/>
    <lineage>
        <taxon>Eukaryota</taxon>
        <taxon>Metazoa</taxon>
        <taxon>Chordata</taxon>
        <taxon>Craniata</taxon>
        <taxon>Vertebrata</taxon>
        <taxon>Euteleostomi</taxon>
        <taxon>Amphibia</taxon>
        <taxon>Batrachia</taxon>
        <taxon>Anura</taxon>
        <taxon>Pipoidea</taxon>
        <taxon>Pipidae</taxon>
        <taxon>Xenopodinae</taxon>
        <taxon>Xenopus</taxon>
        <taxon>Xenopus</taxon>
    </lineage>
</organism>
<dbReference type="GeneID" id="394312"/>
<evidence type="ECO:0000256" key="5">
    <source>
        <dbReference type="ARBA" id="ARBA00022695"/>
    </source>
</evidence>
<gene>
    <name evidence="19 20" type="primary">polrmt.L</name>
    <name evidence="16 19" type="synonym">mtRPO</name>
    <name evidence="20" type="synonym">polrmt</name>
    <name evidence="17 19" type="synonym">polrmt-a</name>
</gene>
<dbReference type="Xenbase" id="XB-GENE-5893279">
    <property type="gene designation" value="polrmt.L"/>
</dbReference>
<dbReference type="Gene3D" id="1.10.287.280">
    <property type="match status" value="1"/>
</dbReference>
<dbReference type="EMBL" id="BC169686">
    <property type="protein sequence ID" value="AAI69686.1"/>
    <property type="molecule type" value="mRNA"/>
</dbReference>
<dbReference type="GO" id="GO:0001018">
    <property type="term" value="F:mitochondrial promoter sequence-specific DNA binding"/>
    <property type="evidence" value="ECO:0000318"/>
    <property type="project" value="GO_Central"/>
</dbReference>
<dbReference type="CTD" id="394312"/>
<dbReference type="GO" id="GO:0003899">
    <property type="term" value="F:DNA-directed RNA polymerase activity"/>
    <property type="evidence" value="ECO:0000318"/>
    <property type="project" value="GO_Central"/>
</dbReference>
<dbReference type="RefSeq" id="NP_001080987.1">
    <property type="nucleotide sequence ID" value="NM_001087518.1"/>
</dbReference>
<evidence type="ECO:0000256" key="14">
    <source>
        <dbReference type="SAM" id="MobiDB-lite"/>
    </source>
</evidence>
<evidence type="ECO:0000313" key="16">
    <source>
        <dbReference type="EMBL" id="AAF19376.1"/>
    </source>
</evidence>
<comment type="similarity">
    <text evidence="2 13">Belongs to the phage and mitochondrial RNA polymerase family.</text>
</comment>
<dbReference type="SMART" id="SM01311">
    <property type="entry name" value="RPOL_N"/>
    <property type="match status" value="1"/>
</dbReference>
<dbReference type="AGR" id="Xenbase:XB-GENE-5893279"/>
<sequence>MLVRRLSVLSRPLRAHIVPGIRVCPRCAYGEDRGLLMDAQQWSSSVRPKKQANVSENCRMELLEVLETRVQQLEAEENLPVPEHKTSTQYKEKKRLPQAPKRWMEKLQNEQLVRHERQGRLEKNGIKLKPISDISLENKSSVEQNETHEVHLAKVISEVPLKMSSVPAVEKLQESKSKSPKKEPSKKNYKRTEDETDLWKGQREQLLEDREGNRHGGHQLSILCYLEICVFLKELERAQMCLNFYHHRTSRRSLLTIAMYNLLMKAWAKKGSVTNIGHLFVMLEEAGLKPNLGSYAAALECMGRSDTATKSIEMCLSQLEEDGLSIDQLFQEFLYKEDERDMILKAVRKVQPIYQLPLQRKSVCTSPLVKDFYSKDPPPSYPKLDFTLSELYNRFKEQLAIESCDTITIASVEASKPIDEGQKQARDLLNALRSRWKKALLQAFRDSKIHLEMKSRMSPRIDLYPYLCLLEEDQYVDIMLQSLTNIPPTGESFLVMSRDMGTKINNRYSIHKKLKAYNLNKIKVLYRDYCQLLAKNGKVSGLLPREMWEQLEQEKYGGPSLMNVDTIWPNTLLVQLGTHLVDLMVQEIKVPNDLLSSRDDPKLIPVLYHMYSFRSTKQIGLIKPHPIFSQIQLDARESCLTFESSVMPMLCPPVPWMSPRFGAYLLSPAKLMRCMEGAVQHQLLLEKSPPGQLYPVLDSLNQLGMCAWRINQTILDIIVSIFNLKGNEKLDIPPPISEAPKMPEQPHGDVNSKDKLMHQRELARCRKKSSEMHSLRMDALYKLSIASHLRDKIFWFPHNMDFRGRTYPCPPYFNHLGSDVTRALLLFAEGRPLGPKGLEWLKIHLINLTGLKKRNSLKERKEYADAIMDDILDSADNPLKGKRWWMEADEPWQALACCMEIAKASRSPDPTKYISHFPVHQDGSCNGLQHYAALGRDEIGAKSVNLMPCDTPQDVYSGVAQQVEEFCKRDAQRGVKIAQILDGFIGRKVVKQTVMTVVYGVTRYGGRLQIEKRLREMDNFPKEYVWEASHYLVQQVFSSLKEMFSGTREIQLWLTESARMISKSGNTVEWQTPLGLPIIQPYHRAKPVLFHSNLQVVNLQSSHDVNERPDTMKQKNAFPPNFIHSLDSTHMMLTALHCYSHGLTFVSVHDCFWTHPDTVDVMNKVCREQFVALHSQPILQNLSQFLLQKYCHTLSSNSKAKMSPENLRMVLHFSNVPETGDFDLRQVIDSTYFFS</sequence>
<proteinExistence type="evidence at transcript level"/>
<dbReference type="InterPro" id="IPR043502">
    <property type="entry name" value="DNA/RNA_pol_sf"/>
</dbReference>
<dbReference type="InterPro" id="IPR037159">
    <property type="entry name" value="RNA_POL_N_sf"/>
</dbReference>
<dbReference type="PROSITE" id="PS00489">
    <property type="entry name" value="RNA_POL_PHAGE_2"/>
    <property type="match status" value="1"/>
</dbReference>
<dbReference type="Bgee" id="394312">
    <property type="expression patterns" value="Expressed in ovary and 19 other cell types or tissues"/>
</dbReference>
<dbReference type="PROSITE" id="PS51375">
    <property type="entry name" value="PPR"/>
    <property type="match status" value="1"/>
</dbReference>
<dbReference type="InterPro" id="IPR002092">
    <property type="entry name" value="DNA-dir_Rpol_phage-type"/>
</dbReference>
<name>Q9PTG7_XENLA</name>
<evidence type="ECO:0000256" key="8">
    <source>
        <dbReference type="ARBA" id="ARBA00023163"/>
    </source>
</evidence>
<feature type="region of interest" description="Disordered" evidence="14">
    <location>
        <begin position="80"/>
        <end position="99"/>
    </location>
</feature>
<feature type="region of interest" description="Disordered" evidence="14">
    <location>
        <begin position="167"/>
        <end position="196"/>
    </location>
</feature>
<evidence type="ECO:0000256" key="11">
    <source>
        <dbReference type="ARBA" id="ARBA00063316"/>
    </source>
</evidence>
<dbReference type="OrthoDB" id="276422at2759"/>
<feature type="chain" id="PRO_5033206591" description="DNA-directed RNA polymerase" evidence="19">
    <location>
        <begin position="28"/>
        <end position="1235"/>
    </location>
</feature>
<dbReference type="InterPro" id="IPR011990">
    <property type="entry name" value="TPR-like_helical_dom_sf"/>
</dbReference>
<dbReference type="FunFam" id="1.10.150.20:FF:000031">
    <property type="entry name" value="DNA-directed RNA polymerase"/>
    <property type="match status" value="1"/>
</dbReference>
<dbReference type="PROSITE" id="PS00900">
    <property type="entry name" value="RNA_POL_PHAGE_1"/>
    <property type="match status" value="1"/>
</dbReference>
<keyword evidence="18" id="KW-1185">Reference proteome</keyword>
<feature type="domain" description="DNA-directed RNA polymerase N-terminal" evidence="15">
    <location>
        <begin position="396"/>
        <end position="705"/>
    </location>
</feature>
<evidence type="ECO:0000259" key="15">
    <source>
        <dbReference type="SMART" id="SM01311"/>
    </source>
</evidence>
<reference evidence="19" key="4">
    <citation type="submission" date="2024-04" db="UniProtKB">
        <authorList>
            <consortium name="RefSeq"/>
        </authorList>
    </citation>
    <scope>IDENTIFICATION</scope>
</reference>
<evidence type="ECO:0000256" key="6">
    <source>
        <dbReference type="ARBA" id="ARBA00022946"/>
    </source>
</evidence>
<reference evidence="19" key="2">
    <citation type="journal article" date="2002" name="Dev. Dyn.">
        <title>Genetic and genomic tools for Xenopus research: The NIH Xenopus initiative.</title>
        <authorList>
            <person name="Klein S.L."/>
            <person name="Strausberg R.L."/>
            <person name="Wagner L."/>
            <person name="Pontius J."/>
            <person name="Clifton S.W."/>
            <person name="Richardson P."/>
        </authorList>
    </citation>
    <scope>NUCLEOTIDE SEQUENCE</scope>
</reference>
<evidence type="ECO:0000256" key="9">
    <source>
        <dbReference type="ARBA" id="ARBA00048552"/>
    </source>
</evidence>
<dbReference type="InterPro" id="IPR029262">
    <property type="entry name" value="RPOL_N"/>
</dbReference>
<evidence type="ECO:0000256" key="3">
    <source>
        <dbReference type="ARBA" id="ARBA00022478"/>
    </source>
</evidence>
<comment type="catalytic activity">
    <reaction evidence="9 13">
        <text>RNA(n) + a ribonucleoside 5'-triphosphate = RNA(n+1) + diphosphate</text>
        <dbReference type="Rhea" id="RHEA:21248"/>
        <dbReference type="Rhea" id="RHEA-COMP:14527"/>
        <dbReference type="Rhea" id="RHEA-COMP:17342"/>
        <dbReference type="ChEBI" id="CHEBI:33019"/>
        <dbReference type="ChEBI" id="CHEBI:61557"/>
        <dbReference type="ChEBI" id="CHEBI:140395"/>
        <dbReference type="EC" id="2.7.7.6"/>
    </reaction>
</comment>
<dbReference type="SMR" id="Q9PTG7"/>
<dbReference type="EC" id="2.7.7.6" evidence="13"/>
<dbReference type="Pfam" id="PF14700">
    <property type="entry name" value="RPOL_N"/>
    <property type="match status" value="1"/>
</dbReference>
<dbReference type="Gene3D" id="1.25.40.10">
    <property type="entry name" value="Tetratricopeptide repeat domain"/>
    <property type="match status" value="1"/>
</dbReference>
<dbReference type="PANTHER" id="PTHR10102">
    <property type="entry name" value="DNA-DIRECTED RNA POLYMERASE, MITOCHONDRIAL"/>
    <property type="match status" value="1"/>
</dbReference>
<feature type="repeat" description="PPR" evidence="12">
    <location>
        <begin position="256"/>
        <end position="290"/>
    </location>
</feature>
<dbReference type="FunFam" id="1.25.40.10:FF:001747">
    <property type="entry name" value="DNA-directed RNA polymerase"/>
    <property type="match status" value="1"/>
</dbReference>
<reference evidence="17" key="3">
    <citation type="submission" date="2008-11" db="EMBL/GenBank/DDBJ databases">
        <authorList>
            <consortium name="NIH - Xenopus Gene Collection (XGC) project"/>
        </authorList>
    </citation>
    <scope>NUCLEOTIDE SEQUENCE [LARGE SCALE MRNA]</scope>
    <source>
        <tissue evidence="17">Gastrula</tissue>
    </source>
</reference>
<keyword evidence="4 13" id="KW-0808">Transferase</keyword>
<protein>
    <recommendedName>
        <fullName evidence="13">DNA-directed RNA polymerase</fullName>
        <ecNumber evidence="13">2.7.7.6</ecNumber>
    </recommendedName>
</protein>
<evidence type="ECO:0000256" key="2">
    <source>
        <dbReference type="ARBA" id="ARBA00009493"/>
    </source>
</evidence>
<evidence type="ECO:0000256" key="1">
    <source>
        <dbReference type="ARBA" id="ARBA00004173"/>
    </source>
</evidence>
<dbReference type="Proteomes" id="UP000186698">
    <property type="component" value="Chromosome 1L"/>
</dbReference>
<keyword evidence="8 13" id="KW-0804">Transcription</keyword>
<dbReference type="FunFam" id="1.10.287.280:FF:000001">
    <property type="entry name" value="DNA-directed RNA polymerase"/>
    <property type="match status" value="1"/>
</dbReference>
<evidence type="ECO:0000313" key="18">
    <source>
        <dbReference type="Proteomes" id="UP000186698"/>
    </source>
</evidence>
<evidence type="ECO:0000256" key="12">
    <source>
        <dbReference type="PROSITE-ProRule" id="PRU00708"/>
    </source>
</evidence>
<dbReference type="Pfam" id="PF00940">
    <property type="entry name" value="RNA_pol"/>
    <property type="match status" value="1"/>
</dbReference>
<evidence type="ECO:0000313" key="17">
    <source>
        <dbReference type="EMBL" id="AAI69686.1"/>
    </source>
</evidence>
<keyword evidence="6 19" id="KW-0809">Transit peptide</keyword>
<dbReference type="InterPro" id="IPR046950">
    <property type="entry name" value="DNA-dir_Rpol_C_phage-type"/>
</dbReference>
<dbReference type="EMBL" id="AF200705">
    <property type="protein sequence ID" value="AAF19376.1"/>
    <property type="molecule type" value="mRNA"/>
</dbReference>
<dbReference type="KEGG" id="xla:394312"/>
<dbReference type="Gene3D" id="1.10.1320.10">
    <property type="entry name" value="DNA-directed RNA polymerase, N-terminal domain"/>
    <property type="match status" value="1"/>
</dbReference>
<dbReference type="SUPFAM" id="SSF56672">
    <property type="entry name" value="DNA/RNA polymerases"/>
    <property type="match status" value="1"/>
</dbReference>
<evidence type="ECO:0000313" key="20">
    <source>
        <dbReference type="Xenbase" id="XB-GENE-5893279"/>
    </source>
</evidence>
<dbReference type="AlphaFoldDB" id="Q9PTG7"/>
<comment type="function">
    <text evidence="13">DNA-dependent RNA polymerase catalyzes the transcription of DNA into RNA using the four ribonucleoside triphosphates as substrates.</text>
</comment>
<keyword evidence="7" id="KW-0496">Mitochondrion</keyword>
<dbReference type="Gene3D" id="1.10.150.20">
    <property type="entry name" value="5' to 3' exonuclease, C-terminal subdomain"/>
    <property type="match status" value="1"/>
</dbReference>
<dbReference type="GO" id="GO:0006390">
    <property type="term" value="P:mitochondrial transcription"/>
    <property type="evidence" value="ECO:0000318"/>
    <property type="project" value="GO_Central"/>
</dbReference>
<feature type="compositionally biased region" description="Basic and acidic residues" evidence="14">
    <location>
        <begin position="171"/>
        <end position="196"/>
    </location>
</feature>